<comment type="caution">
    <text evidence="2">The sequence shown here is derived from an EMBL/GenBank/DDBJ whole genome shotgun (WGS) entry which is preliminary data.</text>
</comment>
<dbReference type="PANTHER" id="PTHR21494:SF0">
    <property type="entry name" value="ACTIVATING SIGNAL COINTEGRATOR 1 COMPLEX SUBUNIT 2"/>
    <property type="match status" value="1"/>
</dbReference>
<gene>
    <name evidence="2" type="ORF">DCAF_LOCUS20125</name>
</gene>
<dbReference type="EMBL" id="CAWUPB010001173">
    <property type="protein sequence ID" value="CAK7347439.1"/>
    <property type="molecule type" value="Genomic_DNA"/>
</dbReference>
<feature type="region of interest" description="Disordered" evidence="1">
    <location>
        <begin position="1"/>
        <end position="84"/>
    </location>
</feature>
<proteinExistence type="predicted"/>
<evidence type="ECO:0000256" key="1">
    <source>
        <dbReference type="SAM" id="MobiDB-lite"/>
    </source>
</evidence>
<reference evidence="2 3" key="1">
    <citation type="submission" date="2024-01" db="EMBL/GenBank/DDBJ databases">
        <authorList>
            <person name="Waweru B."/>
        </authorList>
    </citation>
    <scope>NUCLEOTIDE SEQUENCE [LARGE SCALE GENOMIC DNA]</scope>
</reference>
<dbReference type="Proteomes" id="UP001314170">
    <property type="component" value="Unassembled WGS sequence"/>
</dbReference>
<feature type="compositionally biased region" description="Low complexity" evidence="1">
    <location>
        <begin position="1"/>
        <end position="12"/>
    </location>
</feature>
<feature type="compositionally biased region" description="Polar residues" evidence="1">
    <location>
        <begin position="28"/>
        <end position="79"/>
    </location>
</feature>
<organism evidence="2 3">
    <name type="scientific">Dovyalis caffra</name>
    <dbReference type="NCBI Taxonomy" id="77055"/>
    <lineage>
        <taxon>Eukaryota</taxon>
        <taxon>Viridiplantae</taxon>
        <taxon>Streptophyta</taxon>
        <taxon>Embryophyta</taxon>
        <taxon>Tracheophyta</taxon>
        <taxon>Spermatophyta</taxon>
        <taxon>Magnoliopsida</taxon>
        <taxon>eudicotyledons</taxon>
        <taxon>Gunneridae</taxon>
        <taxon>Pentapetalae</taxon>
        <taxon>rosids</taxon>
        <taxon>fabids</taxon>
        <taxon>Malpighiales</taxon>
        <taxon>Salicaceae</taxon>
        <taxon>Flacourtieae</taxon>
        <taxon>Dovyalis</taxon>
    </lineage>
</organism>
<evidence type="ECO:0000313" key="2">
    <source>
        <dbReference type="EMBL" id="CAK7347439.1"/>
    </source>
</evidence>
<accession>A0AAV1S7K1</accession>
<dbReference type="PANTHER" id="PTHR21494">
    <property type="entry name" value="ACTIVATING SIGNAL COINTEGRATOR 1 COMPLEX SUBUNIT 2 ASC-1 COMPLEX SUBUNIT P100"/>
    <property type="match status" value="1"/>
</dbReference>
<name>A0AAV1S7K1_9ROSI</name>
<protein>
    <submittedName>
        <fullName evidence="2">Uncharacterized protein</fullName>
    </submittedName>
</protein>
<dbReference type="AlphaFoldDB" id="A0AAV1S7K1"/>
<keyword evidence="3" id="KW-1185">Reference proteome</keyword>
<dbReference type="GO" id="GO:0043130">
    <property type="term" value="F:ubiquitin binding"/>
    <property type="evidence" value="ECO:0007669"/>
    <property type="project" value="TreeGrafter"/>
</dbReference>
<evidence type="ECO:0000313" key="3">
    <source>
        <dbReference type="Proteomes" id="UP001314170"/>
    </source>
</evidence>
<sequence length="461" mass="51292">MSRRYSQNNNRQQQEEWRSNNNSSSRNFPKTQTKFIPKNQNPNCNPTLSNSLRQSLSDQSDAAAPSSTGNSGAGESSSRIHMGDDKTWVSRKAVAGVQGGGKFVTYLPQDEAVAAGLGADEGGLDPVESQRVVDLLNRELSRLLKLKPKEFWKEVASDVSLHDFLDSFLKFRSRWYDFPHRGAKGIVAGVIVGELDLCRRVFMVLYRISSNRDPGVQAAATLNSKDHAGGLKDGWVLFSSGSHEGQRSSPLLTDYLEVMDFINDAIVSMDAFVTAYESAAVFFSCPVEMSYGNEEMLITLARLHDTLIPALQHGFRVILTGCDDGMILNVAVSLKMLSTRLSRFGWKLLDSCYLSDQSFEDCLPIPPVTKIFPAKVEDPVIRADILIQTFREINGILLYAQENQSKDTFLQNLDKNHHIMSRLQSLQNAGNCNKFHFIAGLFFEDLKGPECMNPRDAAFAS</sequence>
<dbReference type="InterPro" id="IPR052586">
    <property type="entry name" value="ASCC2"/>
</dbReference>